<feature type="transmembrane region" description="Helical" evidence="1">
    <location>
        <begin position="145"/>
        <end position="169"/>
    </location>
</feature>
<dbReference type="GO" id="GO:0140359">
    <property type="term" value="F:ABC-type transporter activity"/>
    <property type="evidence" value="ECO:0007669"/>
    <property type="project" value="InterPro"/>
</dbReference>
<dbReference type="EMBL" id="CADCTR010003193">
    <property type="protein sequence ID" value="CAA9386873.1"/>
    <property type="molecule type" value="Genomic_DNA"/>
</dbReference>
<feature type="transmembrane region" description="Helical" evidence="1">
    <location>
        <begin position="109"/>
        <end position="133"/>
    </location>
</feature>
<keyword evidence="1" id="KW-0472">Membrane</keyword>
<feature type="transmembrane region" description="Helical" evidence="1">
    <location>
        <begin position="442"/>
        <end position="462"/>
    </location>
</feature>
<dbReference type="PANTHER" id="PTHR35337:SF1">
    <property type="entry name" value="SLR1478 PROTEIN"/>
    <property type="match status" value="1"/>
</dbReference>
<keyword evidence="1" id="KW-0812">Transmembrane</keyword>
<dbReference type="AlphaFoldDB" id="A0A6J4NG82"/>
<keyword evidence="1" id="KW-1133">Transmembrane helix</keyword>
<feature type="transmembrane region" description="Helical" evidence="1">
    <location>
        <begin position="397"/>
        <end position="421"/>
    </location>
</feature>
<evidence type="ECO:0000256" key="1">
    <source>
        <dbReference type="SAM" id="Phobius"/>
    </source>
</evidence>
<reference evidence="2" key="1">
    <citation type="submission" date="2020-02" db="EMBL/GenBank/DDBJ databases">
        <authorList>
            <person name="Meier V. D."/>
        </authorList>
    </citation>
    <scope>NUCLEOTIDE SEQUENCE</scope>
    <source>
        <strain evidence="2">AVDCRST_MAG93</strain>
    </source>
</reference>
<feature type="transmembrane region" description="Helical" evidence="1">
    <location>
        <begin position="21"/>
        <end position="46"/>
    </location>
</feature>
<feature type="transmembrane region" description="Helical" evidence="1">
    <location>
        <begin position="58"/>
        <end position="78"/>
    </location>
</feature>
<feature type="transmembrane region" description="Helical" evidence="1">
    <location>
        <begin position="207"/>
        <end position="224"/>
    </location>
</feature>
<accession>A0A6J4NG82</accession>
<evidence type="ECO:0000313" key="2">
    <source>
        <dbReference type="EMBL" id="CAA9386873.1"/>
    </source>
</evidence>
<dbReference type="Pfam" id="PF12679">
    <property type="entry name" value="ABC2_membrane_2"/>
    <property type="match status" value="1"/>
</dbReference>
<evidence type="ECO:0008006" key="3">
    <source>
        <dbReference type="Google" id="ProtNLM"/>
    </source>
</evidence>
<gene>
    <name evidence="2" type="ORF">AVDCRST_MAG93-9506</name>
</gene>
<organism evidence="2">
    <name type="scientific">uncultured Chloroflexia bacterium</name>
    <dbReference type="NCBI Taxonomy" id="1672391"/>
    <lineage>
        <taxon>Bacteria</taxon>
        <taxon>Bacillati</taxon>
        <taxon>Chloroflexota</taxon>
        <taxon>Chloroflexia</taxon>
        <taxon>environmental samples</taxon>
    </lineage>
</organism>
<sequence length="466" mass="51028">MNRIPITAVARRELEETGTDWRILIPLLVLSLVVPLCILVVILLLVRVTDQNATPDSLVPLALLLCGFLPAGFSLVNASESFVGERERSTLESLLATPMTDRELYTGKLLAALTVPICGSFIAMTTFTTLFMLQAPTGSADQLPVRMIALIAVLVTCKALVMVTGAIVVSIHATTIRAANLLASFLLVPMGLIVQVEALLLSTQHTNVLLTIVLVLVLVASFLIRTGLSSFNREGVLARDHHGLSLRRTLWSFKQFLRGYHPAGVQPDRYAARFSLRQFYRQDVACLVREYRRMLVSTAAFTLASIVIGAFAVRHQFSMFSFDVSTGVPRSSAGFTQSLVLLGDMLRLSFGSNMLGGLSFGILALVGLATFAAQLGYELSWYALYPQPGITGHVVAQWVLWLPGFFVAVAFGLRVGIAPLFTPRGFSVGQHILWSLANFLKMYLLVLVPWFILAALIEGWLFPLIF</sequence>
<feature type="transmembrane region" description="Helical" evidence="1">
    <location>
        <begin position="294"/>
        <end position="313"/>
    </location>
</feature>
<proteinExistence type="predicted"/>
<protein>
    <recommendedName>
        <fullName evidence="3">ABC-2 type transporter domain-containing protein</fullName>
    </recommendedName>
</protein>
<feature type="transmembrane region" description="Helical" evidence="1">
    <location>
        <begin position="357"/>
        <end position="377"/>
    </location>
</feature>
<name>A0A6J4NG82_9CHLR</name>
<feature type="transmembrane region" description="Helical" evidence="1">
    <location>
        <begin position="181"/>
        <end position="201"/>
    </location>
</feature>
<dbReference type="PANTHER" id="PTHR35337">
    <property type="entry name" value="SLR1478 PROTEIN"/>
    <property type="match status" value="1"/>
</dbReference>
<dbReference type="GO" id="GO:0005886">
    <property type="term" value="C:plasma membrane"/>
    <property type="evidence" value="ECO:0007669"/>
    <property type="project" value="UniProtKB-SubCell"/>
</dbReference>